<evidence type="ECO:0000313" key="1">
    <source>
        <dbReference type="EMBL" id="MEQ2170113.1"/>
    </source>
</evidence>
<sequence>MSSTGTWAALMPQPVADAAKVLDVGLALFQSADNRVMSAFHDTIRVKSYQVLPWDASFSFENRKKCHKTSQTKCVVIITHKLLHVDNTVQFPYFSASLSFSYRFSAFPTLHTGNESCNDLQSGLIVESR</sequence>
<name>A0ABV0NHS9_9TELE</name>
<organism evidence="1 2">
    <name type="scientific">Goodea atripinnis</name>
    <dbReference type="NCBI Taxonomy" id="208336"/>
    <lineage>
        <taxon>Eukaryota</taxon>
        <taxon>Metazoa</taxon>
        <taxon>Chordata</taxon>
        <taxon>Craniata</taxon>
        <taxon>Vertebrata</taxon>
        <taxon>Euteleostomi</taxon>
        <taxon>Actinopterygii</taxon>
        <taxon>Neopterygii</taxon>
        <taxon>Teleostei</taxon>
        <taxon>Neoteleostei</taxon>
        <taxon>Acanthomorphata</taxon>
        <taxon>Ovalentaria</taxon>
        <taxon>Atherinomorphae</taxon>
        <taxon>Cyprinodontiformes</taxon>
        <taxon>Goodeidae</taxon>
        <taxon>Goodea</taxon>
    </lineage>
</organism>
<gene>
    <name evidence="1" type="ORF">GOODEAATRI_031969</name>
</gene>
<keyword evidence="2" id="KW-1185">Reference proteome</keyword>
<reference evidence="1 2" key="1">
    <citation type="submission" date="2021-06" db="EMBL/GenBank/DDBJ databases">
        <authorList>
            <person name="Palmer J.M."/>
        </authorList>
    </citation>
    <scope>NUCLEOTIDE SEQUENCE [LARGE SCALE GENOMIC DNA]</scope>
    <source>
        <strain evidence="1 2">GA_2019</strain>
        <tissue evidence="1">Muscle</tissue>
    </source>
</reference>
<accession>A0ABV0NHS9</accession>
<dbReference type="Proteomes" id="UP001476798">
    <property type="component" value="Unassembled WGS sequence"/>
</dbReference>
<proteinExistence type="predicted"/>
<dbReference type="EMBL" id="JAHRIO010035696">
    <property type="protein sequence ID" value="MEQ2170113.1"/>
    <property type="molecule type" value="Genomic_DNA"/>
</dbReference>
<comment type="caution">
    <text evidence="1">The sequence shown here is derived from an EMBL/GenBank/DDBJ whole genome shotgun (WGS) entry which is preliminary data.</text>
</comment>
<protein>
    <submittedName>
        <fullName evidence="1">Uncharacterized protein</fullName>
    </submittedName>
</protein>
<evidence type="ECO:0000313" key="2">
    <source>
        <dbReference type="Proteomes" id="UP001476798"/>
    </source>
</evidence>